<dbReference type="OrthoDB" id="7528178at2"/>
<reference evidence="2" key="1">
    <citation type="submission" date="2017-04" db="EMBL/GenBank/DDBJ databases">
        <authorList>
            <person name="Varghese N."/>
            <person name="Submissions S."/>
        </authorList>
    </citation>
    <scope>NUCLEOTIDE SEQUENCE [LARGE SCALE GENOMIC DNA]</scope>
    <source>
        <strain evidence="2">Dd16</strain>
    </source>
</reference>
<sequence>MRILFYLPVVTPWWFDNIVIHPIRALAREHEVHVMVPPLWSGTGIGPDQLANCADLDHVAWHILDGEDHPLLRTGEADRAEIVDLVRAIAPDISFCRSADLDTPAAFPGVVKHLMEGGASPFPVAGYELHLKDSPFATAEIPELSASQRDWIDAAIAPAWDALRRDAERQAIGRAAMCERYGLPSDKIIVAVPLEYEHRENFFRIHSSHQRNADLVAELAETLGDEIFLAVSNHPLNVLHVDNRALERTIAAMPDRARLIADEGERGSATRLINMHCDGIFVENGKTLTSGAFYGKSVVRRSTFASGEWTRVYSCLDRFAAGLQDGNADIADPADAKTWFGYHIANNAFDPRDPEVSADELIARTLTPFDPGRWELGMARYRAFKPELFQ</sequence>
<gene>
    <name evidence="1" type="ORF">SAMN06295910_2283</name>
</gene>
<keyword evidence="2" id="KW-1185">Reference proteome</keyword>
<protein>
    <submittedName>
        <fullName evidence="1">Uncharacterized protein</fullName>
    </submittedName>
</protein>
<name>A0A1X7GW40_9SPHN</name>
<dbReference type="EMBL" id="LT840185">
    <property type="protein sequence ID" value="SMF74860.1"/>
    <property type="molecule type" value="Genomic_DNA"/>
</dbReference>
<evidence type="ECO:0000313" key="1">
    <source>
        <dbReference type="EMBL" id="SMF74860.1"/>
    </source>
</evidence>
<evidence type="ECO:0000313" key="2">
    <source>
        <dbReference type="Proteomes" id="UP000192934"/>
    </source>
</evidence>
<dbReference type="AlphaFoldDB" id="A0A1X7GW40"/>
<dbReference type="RefSeq" id="WP_085218882.1">
    <property type="nucleotide sequence ID" value="NZ_LT840185.1"/>
</dbReference>
<accession>A0A1X7GW40</accession>
<dbReference type="Proteomes" id="UP000192934">
    <property type="component" value="Chromosome I"/>
</dbReference>
<proteinExistence type="predicted"/>
<dbReference type="STRING" id="941907.SAMN06295910_2283"/>
<organism evidence="1 2">
    <name type="scientific">Allosphingosinicella indica</name>
    <dbReference type="NCBI Taxonomy" id="941907"/>
    <lineage>
        <taxon>Bacteria</taxon>
        <taxon>Pseudomonadati</taxon>
        <taxon>Pseudomonadota</taxon>
        <taxon>Alphaproteobacteria</taxon>
        <taxon>Sphingomonadales</taxon>
        <taxon>Sphingomonadaceae</taxon>
        <taxon>Allosphingosinicella</taxon>
    </lineage>
</organism>